<evidence type="ECO:0000313" key="2">
    <source>
        <dbReference type="EMBL" id="OQO03208.1"/>
    </source>
</evidence>
<dbReference type="AlphaFoldDB" id="A0A1V8SW41"/>
<accession>A0A1V8SW41</accession>
<sequence>MAPILNEEARSARNSMIHFLRNSNQVTSNCKAHLRMSFNNYETEEQRDAETAHYLQGKISKLLVTAEIRIQVDQQTLFGRFGVPFQGGSSNLDNAAFQLVFANVWLTLVDSLARTRSKVTCEAGIRMSTAATMLGHATEFSQELVRMTCHGLMAVIKQTVETACNVEYIVQEPHYQAAVWEVDGNDVERGSPEMDGCGVGTAVEMGVSHERGDVRRQDSAVGVILAVDGAFATPSSAPRAAKARCQQPSNAERASSPTGPPDPEKAELHRRSLPAPARLATAPRARATNTHISIDRDAFVVEAVGTTVVSGTAAVGIVAAAKGVTVAVVAPSPVGIAAGVRAMVVVGTLA</sequence>
<organism evidence="2 3">
    <name type="scientific">Cryoendolithus antarcticus</name>
    <dbReference type="NCBI Taxonomy" id="1507870"/>
    <lineage>
        <taxon>Eukaryota</taxon>
        <taxon>Fungi</taxon>
        <taxon>Dikarya</taxon>
        <taxon>Ascomycota</taxon>
        <taxon>Pezizomycotina</taxon>
        <taxon>Dothideomycetes</taxon>
        <taxon>Dothideomycetidae</taxon>
        <taxon>Cladosporiales</taxon>
        <taxon>Cladosporiaceae</taxon>
        <taxon>Cryoendolithus</taxon>
    </lineage>
</organism>
<keyword evidence="3" id="KW-1185">Reference proteome</keyword>
<feature type="region of interest" description="Disordered" evidence="1">
    <location>
        <begin position="236"/>
        <end position="284"/>
    </location>
</feature>
<gene>
    <name evidence="2" type="ORF">B0A48_11463</name>
</gene>
<evidence type="ECO:0000313" key="3">
    <source>
        <dbReference type="Proteomes" id="UP000192596"/>
    </source>
</evidence>
<proteinExistence type="predicted"/>
<feature type="compositionally biased region" description="Polar residues" evidence="1">
    <location>
        <begin position="246"/>
        <end position="257"/>
    </location>
</feature>
<evidence type="ECO:0000256" key="1">
    <source>
        <dbReference type="SAM" id="MobiDB-lite"/>
    </source>
</evidence>
<feature type="compositionally biased region" description="Low complexity" evidence="1">
    <location>
        <begin position="273"/>
        <end position="284"/>
    </location>
</feature>
<dbReference type="EMBL" id="NAJO01000025">
    <property type="protein sequence ID" value="OQO03208.1"/>
    <property type="molecule type" value="Genomic_DNA"/>
</dbReference>
<reference evidence="3" key="1">
    <citation type="submission" date="2017-03" db="EMBL/GenBank/DDBJ databases">
        <title>Genomes of endolithic fungi from Antarctica.</title>
        <authorList>
            <person name="Coleine C."/>
            <person name="Masonjones S."/>
            <person name="Stajich J.E."/>
        </authorList>
    </citation>
    <scope>NUCLEOTIDE SEQUENCE [LARGE SCALE GENOMIC DNA]</scope>
    <source>
        <strain evidence="3">CCFEE 5527</strain>
    </source>
</reference>
<protein>
    <submittedName>
        <fullName evidence="2">Uncharacterized protein</fullName>
    </submittedName>
</protein>
<dbReference type="InParanoid" id="A0A1V8SW41"/>
<dbReference type="Proteomes" id="UP000192596">
    <property type="component" value="Unassembled WGS sequence"/>
</dbReference>
<name>A0A1V8SW41_9PEZI</name>
<comment type="caution">
    <text evidence="2">The sequence shown here is derived from an EMBL/GenBank/DDBJ whole genome shotgun (WGS) entry which is preliminary data.</text>
</comment>